<gene>
    <name evidence="2" type="ORF">EPH_0002120</name>
</gene>
<feature type="compositionally biased region" description="Basic and acidic residues" evidence="1">
    <location>
        <begin position="15"/>
        <end position="28"/>
    </location>
</feature>
<feature type="compositionally biased region" description="Basic and acidic residues" evidence="1">
    <location>
        <begin position="228"/>
        <end position="239"/>
    </location>
</feature>
<evidence type="ECO:0000313" key="3">
    <source>
        <dbReference type="Proteomes" id="UP000018201"/>
    </source>
</evidence>
<feature type="compositionally biased region" description="Polar residues" evidence="1">
    <location>
        <begin position="558"/>
        <end position="572"/>
    </location>
</feature>
<dbReference type="EMBL" id="HG690236">
    <property type="protein sequence ID" value="CDI74323.1"/>
    <property type="molecule type" value="Genomic_DNA"/>
</dbReference>
<feature type="compositionally biased region" description="Polar residues" evidence="1">
    <location>
        <begin position="257"/>
        <end position="272"/>
    </location>
</feature>
<proteinExistence type="predicted"/>
<feature type="compositionally biased region" description="Low complexity" evidence="1">
    <location>
        <begin position="695"/>
        <end position="704"/>
    </location>
</feature>
<feature type="region of interest" description="Disordered" evidence="1">
    <location>
        <begin position="431"/>
        <end position="463"/>
    </location>
</feature>
<reference evidence="2" key="1">
    <citation type="submission" date="2013-10" db="EMBL/GenBank/DDBJ databases">
        <title>Genomic analysis of the causative agents of coccidiosis in chickens.</title>
        <authorList>
            <person name="Reid A.J."/>
            <person name="Blake D."/>
            <person name="Billington K."/>
            <person name="Browne H."/>
            <person name="Dunn M."/>
            <person name="Hung S."/>
            <person name="Kawahara F."/>
            <person name="Miranda-Saavedra D."/>
            <person name="Mourier T."/>
            <person name="Nagra H."/>
            <person name="Otto T.D."/>
            <person name="Rawlings N."/>
            <person name="Sanchez A."/>
            <person name="Sanders M."/>
            <person name="Subramaniam C."/>
            <person name="Tay Y."/>
            <person name="Dear P."/>
            <person name="Doerig C."/>
            <person name="Gruber A."/>
            <person name="Parkinson J."/>
            <person name="Shirley M."/>
            <person name="Wan K.L."/>
            <person name="Berriman M."/>
            <person name="Tomley F."/>
            <person name="Pain A."/>
        </authorList>
    </citation>
    <scope>NUCLEOTIDE SEQUENCE [LARGE SCALE GENOMIC DNA]</scope>
    <source>
        <strain evidence="2">Houghton</strain>
    </source>
</reference>
<feature type="region of interest" description="Disordered" evidence="1">
    <location>
        <begin position="1"/>
        <end position="74"/>
    </location>
</feature>
<accession>U6G4S8</accession>
<feature type="compositionally biased region" description="Polar residues" evidence="1">
    <location>
        <begin position="1"/>
        <end position="12"/>
    </location>
</feature>
<evidence type="ECO:0000256" key="1">
    <source>
        <dbReference type="SAM" id="MobiDB-lite"/>
    </source>
</evidence>
<organism evidence="2 3">
    <name type="scientific">Eimeria praecox</name>
    <dbReference type="NCBI Taxonomy" id="51316"/>
    <lineage>
        <taxon>Eukaryota</taxon>
        <taxon>Sar</taxon>
        <taxon>Alveolata</taxon>
        <taxon>Apicomplexa</taxon>
        <taxon>Conoidasida</taxon>
        <taxon>Coccidia</taxon>
        <taxon>Eucoccidiorida</taxon>
        <taxon>Eimeriorina</taxon>
        <taxon>Eimeriidae</taxon>
        <taxon>Eimeria</taxon>
    </lineage>
</organism>
<dbReference type="VEuPathDB" id="ToxoDB:EPH_0002120"/>
<name>U6G4S8_9EIME</name>
<dbReference type="OrthoDB" id="346771at2759"/>
<protein>
    <submittedName>
        <fullName evidence="2">Uncharacterized protein</fullName>
    </submittedName>
</protein>
<sequence>MDGHTACTSLSVLDNRGEDGSDMGKHTTGESPMKIDGSSAPWEGESEVGACKEACGTSTAADSPPETSPVVPLDRTLPASKVGAQAAEGEQAVAGLTTCSHSALPEQQLPPCALPAFSSDPHEKGPADTVASPVAALAVEAPGKPEEPIESRANSLLRTSGQMASQAWESARTHAVAAASATATSVATTDFSGLKEATAKPLLAAVGYIGLGSFLDVPSLDSEEKTLCKGAKSGDDPTRAKGASETGNSKIEGGSPTGTEASATNSDGSTSPGGLLGRLRLPAVTKWLCAANVGCDRQLSCTVTVADADTELEGSEAEAAASEHMARVNGTSVHADAAAGAGSMQKEDSLQGEYLPTVGSGAFCTPSTPEAQRVVGGCFLDGHKLEKATSGAESGVGRTAMSVEAPMGVQQVLTSLEKTGDTTIACEHSLLPDQDGEEKGVKEESSEAGAPAAAGRLQQGQHQKQKLWASLRSVLATSSRRSVDAVQKAATAAASAAGAATRALDGMVVPLLGNCMHPTTQVHADSQQAGLEEKDCPKRAEGEEVGQEGLRADGEGGEQSQPDQLNSGASQTNSRGLLTELQRRQQALAEAVRNRSTNFLQHSVALTASSTLSEARYHLAEIVDTGGPEVSGVWAGVKVGLGIATLASGHLILGGAMVAVATSSLGSALLWGRHRQEVYEIMRGDYVGDADPSQAAEGSSTAEGNAEESEGSEMLSSTAVEGTDSCAASVPLPSASLSPCDASEDGDVTDSSRVTVRKELTGPEGDGGVRALE</sequence>
<keyword evidence="3" id="KW-1185">Reference proteome</keyword>
<dbReference type="Proteomes" id="UP000018201">
    <property type="component" value="Unassembled WGS sequence"/>
</dbReference>
<feature type="region of interest" description="Disordered" evidence="1">
    <location>
        <begin position="539"/>
        <end position="572"/>
    </location>
</feature>
<evidence type="ECO:0000313" key="2">
    <source>
        <dbReference type="EMBL" id="CDI74323.1"/>
    </source>
</evidence>
<feature type="region of interest" description="Disordered" evidence="1">
    <location>
        <begin position="228"/>
        <end position="274"/>
    </location>
</feature>
<feature type="compositionally biased region" description="Low complexity" evidence="1">
    <location>
        <begin position="725"/>
        <end position="740"/>
    </location>
</feature>
<feature type="region of interest" description="Disordered" evidence="1">
    <location>
        <begin position="690"/>
        <end position="773"/>
    </location>
</feature>
<feature type="compositionally biased region" description="Gly residues" evidence="1">
    <location>
        <begin position="764"/>
        <end position="773"/>
    </location>
</feature>
<reference evidence="2" key="2">
    <citation type="submission" date="2013-10" db="EMBL/GenBank/DDBJ databases">
        <authorList>
            <person name="Aslett M."/>
        </authorList>
    </citation>
    <scope>NUCLEOTIDE SEQUENCE [LARGE SCALE GENOMIC DNA]</scope>
    <source>
        <strain evidence="2">Houghton</strain>
    </source>
</reference>
<dbReference type="AlphaFoldDB" id="U6G4S8"/>